<dbReference type="AlphaFoldDB" id="A0A0H2S6N0"/>
<dbReference type="PANTHER" id="PTHR12688:SF0">
    <property type="entry name" value="DYNEIN LIGHT INTERMEDIATE CHAIN"/>
    <property type="match status" value="1"/>
</dbReference>
<feature type="compositionally biased region" description="Polar residues" evidence="11">
    <location>
        <begin position="495"/>
        <end position="505"/>
    </location>
</feature>
<reference evidence="12 13" key="1">
    <citation type="submission" date="2015-04" db="EMBL/GenBank/DDBJ databases">
        <title>Complete genome sequence of Schizopora paradoxa KUC8140, a cosmopolitan wood degrader in East Asia.</title>
        <authorList>
            <consortium name="DOE Joint Genome Institute"/>
            <person name="Min B."/>
            <person name="Park H."/>
            <person name="Jang Y."/>
            <person name="Kim J.-J."/>
            <person name="Kim K.H."/>
            <person name="Pangilinan J."/>
            <person name="Lipzen A."/>
            <person name="Riley R."/>
            <person name="Grigoriev I.V."/>
            <person name="Spatafora J.W."/>
            <person name="Choi I.-G."/>
        </authorList>
    </citation>
    <scope>NUCLEOTIDE SEQUENCE [LARGE SCALE GENOMIC DNA]</scope>
    <source>
        <strain evidence="12 13">KUC8140</strain>
    </source>
</reference>
<feature type="region of interest" description="Disordered" evidence="11">
    <location>
        <begin position="406"/>
        <end position="438"/>
    </location>
</feature>
<accession>A0A0H2S6N0</accession>
<gene>
    <name evidence="12" type="ORF">SCHPADRAFT_912540</name>
</gene>
<dbReference type="EMBL" id="KQ085884">
    <property type="protein sequence ID" value="KLO19915.1"/>
    <property type="molecule type" value="Genomic_DNA"/>
</dbReference>
<protein>
    <submittedName>
        <fullName evidence="12">DLIC-domain-containing protein</fullName>
    </submittedName>
</protein>
<keyword evidence="13" id="KW-1185">Reference proteome</keyword>
<dbReference type="InParanoid" id="A0A0H2S6N0"/>
<keyword evidence="3" id="KW-0813">Transport</keyword>
<feature type="compositionally biased region" description="Basic and acidic residues" evidence="11">
    <location>
        <begin position="461"/>
        <end position="471"/>
    </location>
</feature>
<dbReference type="STRING" id="27342.A0A0H2S6N0"/>
<evidence type="ECO:0000313" key="12">
    <source>
        <dbReference type="EMBL" id="KLO19915.1"/>
    </source>
</evidence>
<sequence>MADNRPDSPSAPPQDLWSSILDSVSSTRSIPSKQILLLGEPSSGKTTLTAALLRKNADEHDNKDFAIGYDWADVRDDGDEDTLARLSVYTVPSSSASHLALLPHFVPPRNSLPHTLAIIALDWTKPWTFVEQLQIWTNWLDKWVKGDGSRELEVVREENRERLQSFLQHYSEPNSDDPPPTSTLSNTILPLGQGTLTHNSSGIPIVVVCTKADLIDEGRDPVTGGASSMGMVKGKGSEWEEQTDSIMQILRVICLKYGAALFYTTPAPHTLHELRQYTLHLLFVPPAPSPAAASGMETVAPHRNPFPFTQKPNILDRDRILVPAGWDSWGKISVMRDGFDAKAWNEAWDKDLDDAKDGSDVVHGSEPGAKSMFAEIVPDRGLKPAPLPPFNEPVPEQTFLAKNYDENAKKPDRDPRGAFKNPTEVGAGKAGVVGPMGSSSFNLPNVERALVEMEGGSILGEPRKASRRDTTARAPLSASSTSPPPHSQSRPSSALPSATSPNAEQSQHEVLQKFFNSLLSNRSDRGVGSPSVSRTASGQGGANGSSESQEVNGTGSGGE</sequence>
<keyword evidence="9" id="KW-0505">Motor protein</keyword>
<dbReference type="PANTHER" id="PTHR12688">
    <property type="entry name" value="DYNEIN LIGHT INTERMEDIATE CHAIN"/>
    <property type="match status" value="1"/>
</dbReference>
<dbReference type="Gene3D" id="3.40.50.300">
    <property type="entry name" value="P-loop containing nucleotide triphosphate hydrolases"/>
    <property type="match status" value="1"/>
</dbReference>
<dbReference type="SUPFAM" id="SSF52540">
    <property type="entry name" value="P-loop containing nucleoside triphosphate hydrolases"/>
    <property type="match status" value="1"/>
</dbReference>
<proteinExistence type="inferred from homology"/>
<dbReference type="GO" id="GO:0045504">
    <property type="term" value="F:dynein heavy chain binding"/>
    <property type="evidence" value="ECO:0007669"/>
    <property type="project" value="TreeGrafter"/>
</dbReference>
<evidence type="ECO:0000256" key="4">
    <source>
        <dbReference type="ARBA" id="ARBA00022490"/>
    </source>
</evidence>
<keyword evidence="8" id="KW-0243">Dynein</keyword>
<keyword evidence="10" id="KW-0206">Cytoskeleton</keyword>
<comment type="similarity">
    <text evidence="2">Belongs to the dynein light intermediate chain family.</text>
</comment>
<keyword evidence="5" id="KW-0493">Microtubule</keyword>
<dbReference type="Pfam" id="PF05783">
    <property type="entry name" value="DLIC"/>
    <property type="match status" value="3"/>
</dbReference>
<evidence type="ECO:0000256" key="8">
    <source>
        <dbReference type="ARBA" id="ARBA00023017"/>
    </source>
</evidence>
<evidence type="ECO:0000256" key="3">
    <source>
        <dbReference type="ARBA" id="ARBA00022448"/>
    </source>
</evidence>
<evidence type="ECO:0000256" key="6">
    <source>
        <dbReference type="ARBA" id="ARBA00022741"/>
    </source>
</evidence>
<evidence type="ECO:0000256" key="11">
    <source>
        <dbReference type="SAM" id="MobiDB-lite"/>
    </source>
</evidence>
<keyword evidence="4" id="KW-0963">Cytoplasm</keyword>
<dbReference type="GO" id="GO:0000226">
    <property type="term" value="P:microtubule cytoskeleton organization"/>
    <property type="evidence" value="ECO:0007669"/>
    <property type="project" value="TreeGrafter"/>
</dbReference>
<dbReference type="GO" id="GO:0005874">
    <property type="term" value="C:microtubule"/>
    <property type="evidence" value="ECO:0007669"/>
    <property type="project" value="UniProtKB-KW"/>
</dbReference>
<dbReference type="InterPro" id="IPR008467">
    <property type="entry name" value="Dynein1_light_intermed_chain"/>
</dbReference>
<dbReference type="GO" id="GO:0007018">
    <property type="term" value="P:microtubule-based movement"/>
    <property type="evidence" value="ECO:0007669"/>
    <property type="project" value="InterPro"/>
</dbReference>
<keyword evidence="7" id="KW-0067">ATP-binding</keyword>
<feature type="compositionally biased region" description="Low complexity" evidence="11">
    <location>
        <begin position="472"/>
        <end position="494"/>
    </location>
</feature>
<evidence type="ECO:0000256" key="10">
    <source>
        <dbReference type="ARBA" id="ARBA00023212"/>
    </source>
</evidence>
<evidence type="ECO:0000256" key="1">
    <source>
        <dbReference type="ARBA" id="ARBA00004245"/>
    </source>
</evidence>
<dbReference type="InterPro" id="IPR027417">
    <property type="entry name" value="P-loop_NTPase"/>
</dbReference>
<keyword evidence="6" id="KW-0547">Nucleotide-binding</keyword>
<feature type="compositionally biased region" description="Polar residues" evidence="11">
    <location>
        <begin position="512"/>
        <end position="521"/>
    </location>
</feature>
<evidence type="ECO:0000256" key="5">
    <source>
        <dbReference type="ARBA" id="ARBA00022701"/>
    </source>
</evidence>
<evidence type="ECO:0000313" key="13">
    <source>
        <dbReference type="Proteomes" id="UP000053477"/>
    </source>
</evidence>
<evidence type="ECO:0000256" key="7">
    <source>
        <dbReference type="ARBA" id="ARBA00022840"/>
    </source>
</evidence>
<name>A0A0H2S6N0_9AGAM</name>
<dbReference type="InterPro" id="IPR022780">
    <property type="entry name" value="Dynein_light_int_chain"/>
</dbReference>
<dbReference type="GO" id="GO:0005524">
    <property type="term" value="F:ATP binding"/>
    <property type="evidence" value="ECO:0007669"/>
    <property type="project" value="UniProtKB-KW"/>
</dbReference>
<dbReference type="Proteomes" id="UP000053477">
    <property type="component" value="Unassembled WGS sequence"/>
</dbReference>
<dbReference type="OrthoDB" id="27603at2759"/>
<dbReference type="GO" id="GO:0005868">
    <property type="term" value="C:cytoplasmic dynein complex"/>
    <property type="evidence" value="ECO:0007669"/>
    <property type="project" value="InterPro"/>
</dbReference>
<feature type="compositionally biased region" description="Basic and acidic residues" evidence="11">
    <location>
        <begin position="406"/>
        <end position="417"/>
    </location>
</feature>
<feature type="region of interest" description="Disordered" evidence="11">
    <location>
        <begin position="457"/>
        <end position="559"/>
    </location>
</feature>
<evidence type="ECO:0000256" key="9">
    <source>
        <dbReference type="ARBA" id="ARBA00023175"/>
    </source>
</evidence>
<feature type="compositionally biased region" description="Polar residues" evidence="11">
    <location>
        <begin position="544"/>
        <end position="553"/>
    </location>
</feature>
<organism evidence="12 13">
    <name type="scientific">Schizopora paradoxa</name>
    <dbReference type="NCBI Taxonomy" id="27342"/>
    <lineage>
        <taxon>Eukaryota</taxon>
        <taxon>Fungi</taxon>
        <taxon>Dikarya</taxon>
        <taxon>Basidiomycota</taxon>
        <taxon>Agaricomycotina</taxon>
        <taxon>Agaricomycetes</taxon>
        <taxon>Hymenochaetales</taxon>
        <taxon>Schizoporaceae</taxon>
        <taxon>Schizopora</taxon>
    </lineage>
</organism>
<dbReference type="GO" id="GO:0035974">
    <property type="term" value="C:meiotic spindle pole body"/>
    <property type="evidence" value="ECO:0007669"/>
    <property type="project" value="TreeGrafter"/>
</dbReference>
<evidence type="ECO:0000256" key="2">
    <source>
        <dbReference type="ARBA" id="ARBA00006831"/>
    </source>
</evidence>
<comment type="subcellular location">
    <subcellularLocation>
        <location evidence="1">Cytoplasm</location>
        <location evidence="1">Cytoskeleton</location>
    </subcellularLocation>
</comment>